<keyword evidence="2" id="KW-1185">Reference proteome</keyword>
<organism evidence="1 2">
    <name type="scientific">Chryseosolibacter histidini</name>
    <dbReference type="NCBI Taxonomy" id="2782349"/>
    <lineage>
        <taxon>Bacteria</taxon>
        <taxon>Pseudomonadati</taxon>
        <taxon>Bacteroidota</taxon>
        <taxon>Cytophagia</taxon>
        <taxon>Cytophagales</taxon>
        <taxon>Chryseotaleaceae</taxon>
        <taxon>Chryseosolibacter</taxon>
    </lineage>
</organism>
<dbReference type="AlphaFoldDB" id="A0AAP2GND2"/>
<evidence type="ECO:0000313" key="2">
    <source>
        <dbReference type="Proteomes" id="UP001319200"/>
    </source>
</evidence>
<accession>A0AAP2GND2</accession>
<dbReference type="Proteomes" id="UP001319200">
    <property type="component" value="Unassembled WGS sequence"/>
</dbReference>
<protein>
    <submittedName>
        <fullName evidence="1">Uncharacterized protein</fullName>
    </submittedName>
</protein>
<dbReference type="EMBL" id="JAHESF010000012">
    <property type="protein sequence ID" value="MBT1697898.1"/>
    <property type="molecule type" value="Genomic_DNA"/>
</dbReference>
<gene>
    <name evidence="1" type="ORF">KK083_13480</name>
</gene>
<evidence type="ECO:0000313" key="1">
    <source>
        <dbReference type="EMBL" id="MBT1697898.1"/>
    </source>
</evidence>
<sequence length="80" mass="9101">MIEHDKNNRPRKIIIPVSTQDDILRYQLGILGILSKIEVGKCTPSLREDVKATYDLLKHMQAEDNIEQLVAVGKLRQSAM</sequence>
<reference evidence="1 2" key="1">
    <citation type="submission" date="2021-05" db="EMBL/GenBank/DDBJ databases">
        <title>A Polyphasic approach of four new species of the genus Ohtaekwangia: Ohtaekwangia histidinii sp. nov., Ohtaekwangia cretensis sp. nov., Ohtaekwangia indiensis sp. nov., Ohtaekwangia reichenbachii sp. nov. from diverse environment.</title>
        <authorList>
            <person name="Octaviana S."/>
        </authorList>
    </citation>
    <scope>NUCLEOTIDE SEQUENCE [LARGE SCALE GENOMIC DNA]</scope>
    <source>
        <strain evidence="1 2">PWU4</strain>
    </source>
</reference>
<proteinExistence type="predicted"/>
<dbReference type="RefSeq" id="WP_254163772.1">
    <property type="nucleotide sequence ID" value="NZ_JAHESF010000012.1"/>
</dbReference>
<name>A0AAP2GND2_9BACT</name>
<comment type="caution">
    <text evidence="1">The sequence shown here is derived from an EMBL/GenBank/DDBJ whole genome shotgun (WGS) entry which is preliminary data.</text>
</comment>